<dbReference type="AlphaFoldDB" id="A0A7C8I4M5"/>
<reference evidence="1 2" key="1">
    <citation type="submission" date="2020-01" db="EMBL/GenBank/DDBJ databases">
        <authorList>
            <consortium name="DOE Joint Genome Institute"/>
            <person name="Haridas S."/>
            <person name="Albert R."/>
            <person name="Binder M."/>
            <person name="Bloem J."/>
            <person name="Labutti K."/>
            <person name="Salamov A."/>
            <person name="Andreopoulos B."/>
            <person name="Baker S.E."/>
            <person name="Barry K."/>
            <person name="Bills G."/>
            <person name="Bluhm B.H."/>
            <person name="Cannon C."/>
            <person name="Castanera R."/>
            <person name="Culley D.E."/>
            <person name="Daum C."/>
            <person name="Ezra D."/>
            <person name="Gonzalez J.B."/>
            <person name="Henrissat B."/>
            <person name="Kuo A."/>
            <person name="Liang C."/>
            <person name="Lipzen A."/>
            <person name="Lutzoni F."/>
            <person name="Magnuson J."/>
            <person name="Mondo S."/>
            <person name="Nolan M."/>
            <person name="Ohm R."/>
            <person name="Pangilinan J."/>
            <person name="Park H.-J.H."/>
            <person name="Ramirez L."/>
            <person name="Alfaro M."/>
            <person name="Sun H."/>
            <person name="Tritt A."/>
            <person name="Yoshinaga Y."/>
            <person name="Zwiers L.-H.L."/>
            <person name="Turgeon B.G."/>
            <person name="Goodwin S.B."/>
            <person name="Spatafora J.W."/>
            <person name="Crous P.W."/>
            <person name="Grigoriev I.V."/>
        </authorList>
    </citation>
    <scope>NUCLEOTIDE SEQUENCE [LARGE SCALE GENOMIC DNA]</scope>
    <source>
        <strain evidence="1 2">CBS 611.86</strain>
    </source>
</reference>
<accession>A0A7C8I4M5</accession>
<dbReference type="OrthoDB" id="1022638at2759"/>
<comment type="caution">
    <text evidence="1">The sequence shown here is derived from an EMBL/GenBank/DDBJ whole genome shotgun (WGS) entry which is preliminary data.</text>
</comment>
<sequence>MPWPPNRVLYPEGGYYRLDGEHVKTDVGDGSDTTLFMVPDALIREHSKVIDSALSKVSPGTERRVRLPNINPAHFNWYVEWLFSGRLWIFVQNRVPHNWEGHEVAESEEFERWLLCLRLSSAVKDSDFRDALVDGFIEWISQLDRDYGWEYGVKVAWAVDAYAGSESPMRELAADAAFRNWDTSDFTKLTETRATPLWFCGLVLAKATAARHFGNDRTKHPLPPKEITTTCEYHEHDNHGKICYKKRRPF</sequence>
<dbReference type="Proteomes" id="UP000481861">
    <property type="component" value="Unassembled WGS sequence"/>
</dbReference>
<gene>
    <name evidence="1" type="ORF">BDV95DRAFT_613121</name>
</gene>
<protein>
    <recommendedName>
        <fullName evidence="3">BTB domain-containing protein</fullName>
    </recommendedName>
</protein>
<proteinExistence type="predicted"/>
<organism evidence="1 2">
    <name type="scientific">Massariosphaeria phaeospora</name>
    <dbReference type="NCBI Taxonomy" id="100035"/>
    <lineage>
        <taxon>Eukaryota</taxon>
        <taxon>Fungi</taxon>
        <taxon>Dikarya</taxon>
        <taxon>Ascomycota</taxon>
        <taxon>Pezizomycotina</taxon>
        <taxon>Dothideomycetes</taxon>
        <taxon>Pleosporomycetidae</taxon>
        <taxon>Pleosporales</taxon>
        <taxon>Pleosporales incertae sedis</taxon>
        <taxon>Massariosphaeria</taxon>
    </lineage>
</organism>
<keyword evidence="2" id="KW-1185">Reference proteome</keyword>
<dbReference type="EMBL" id="JAADJZ010000038">
    <property type="protein sequence ID" value="KAF2864970.1"/>
    <property type="molecule type" value="Genomic_DNA"/>
</dbReference>
<evidence type="ECO:0000313" key="2">
    <source>
        <dbReference type="Proteomes" id="UP000481861"/>
    </source>
</evidence>
<evidence type="ECO:0000313" key="1">
    <source>
        <dbReference type="EMBL" id="KAF2864970.1"/>
    </source>
</evidence>
<name>A0A7C8I4M5_9PLEO</name>
<evidence type="ECO:0008006" key="3">
    <source>
        <dbReference type="Google" id="ProtNLM"/>
    </source>
</evidence>